<evidence type="ECO:0000313" key="2">
    <source>
        <dbReference type="EMBL" id="OHT11337.1"/>
    </source>
</evidence>
<name>A0A1J4KJ18_9EUKA</name>
<dbReference type="RefSeq" id="XP_068364473.1">
    <property type="nucleotide sequence ID" value="XM_068500659.1"/>
</dbReference>
<proteinExistence type="predicted"/>
<evidence type="ECO:0000313" key="3">
    <source>
        <dbReference type="Proteomes" id="UP000179807"/>
    </source>
</evidence>
<dbReference type="VEuPathDB" id="TrichDB:TRFO_19213"/>
<protein>
    <submittedName>
        <fullName evidence="2">Uncharacterized protein</fullName>
    </submittedName>
</protein>
<gene>
    <name evidence="2" type="ORF">TRFO_19213</name>
</gene>
<feature type="compositionally biased region" description="Acidic residues" evidence="1">
    <location>
        <begin position="487"/>
        <end position="499"/>
    </location>
</feature>
<accession>A0A1J4KJ18</accession>
<feature type="region of interest" description="Disordered" evidence="1">
    <location>
        <begin position="383"/>
        <end position="520"/>
    </location>
</feature>
<dbReference type="EMBL" id="MLAK01000590">
    <property type="protein sequence ID" value="OHT11337.1"/>
    <property type="molecule type" value="Genomic_DNA"/>
</dbReference>
<comment type="caution">
    <text evidence="2">The sequence shown here is derived from an EMBL/GenBank/DDBJ whole genome shotgun (WGS) entry which is preliminary data.</text>
</comment>
<dbReference type="AlphaFoldDB" id="A0A1J4KJ18"/>
<feature type="compositionally biased region" description="Basic and acidic residues" evidence="1">
    <location>
        <begin position="500"/>
        <end position="511"/>
    </location>
</feature>
<feature type="compositionally biased region" description="Low complexity" evidence="1">
    <location>
        <begin position="433"/>
        <end position="448"/>
    </location>
</feature>
<dbReference type="GeneID" id="94835363"/>
<evidence type="ECO:0000256" key="1">
    <source>
        <dbReference type="SAM" id="MobiDB-lite"/>
    </source>
</evidence>
<feature type="compositionally biased region" description="Polar residues" evidence="1">
    <location>
        <begin position="384"/>
        <end position="397"/>
    </location>
</feature>
<feature type="region of interest" description="Disordered" evidence="1">
    <location>
        <begin position="315"/>
        <end position="344"/>
    </location>
</feature>
<organism evidence="2 3">
    <name type="scientific">Tritrichomonas foetus</name>
    <dbReference type="NCBI Taxonomy" id="1144522"/>
    <lineage>
        <taxon>Eukaryota</taxon>
        <taxon>Metamonada</taxon>
        <taxon>Parabasalia</taxon>
        <taxon>Tritrichomonadida</taxon>
        <taxon>Tritrichomonadidae</taxon>
        <taxon>Tritrichomonas</taxon>
    </lineage>
</organism>
<dbReference type="OrthoDB" id="10562678at2759"/>
<feature type="compositionally biased region" description="Polar residues" evidence="1">
    <location>
        <begin position="449"/>
        <end position="479"/>
    </location>
</feature>
<reference evidence="2" key="1">
    <citation type="submission" date="2016-10" db="EMBL/GenBank/DDBJ databases">
        <authorList>
            <person name="Benchimol M."/>
            <person name="Almeida L.G."/>
            <person name="Vasconcelos A.T."/>
            <person name="Perreira-Neves A."/>
            <person name="Rosa I.A."/>
            <person name="Tasca T."/>
            <person name="Bogo M.R."/>
            <person name="de Souza W."/>
        </authorList>
    </citation>
    <scope>NUCLEOTIDE SEQUENCE [LARGE SCALE GENOMIC DNA]</scope>
    <source>
        <strain evidence="2">K</strain>
    </source>
</reference>
<dbReference type="Proteomes" id="UP000179807">
    <property type="component" value="Unassembled WGS sequence"/>
</dbReference>
<sequence>MSIFFSPDEPKYIDSHTGRMTRFKSRSQTFSREKDNTILIKRKQYMRSTHVVHEISELKNLREAYESFIGMFTEFNKQNGPNIIGNYMSSNFLHFKAAFEPFLMHASHYFNSAEHCHAVRRYSPLLQFSAKLLREWAILVSTMNKIAQYEVLPHLHVLQRDFEMLNNDVSNICNNVVSRAYYRDTVYSASNFLKHQITTIYENIFNMFAHEADKGIHKSQLNSLKKQLVLLSRDINENFLGLLPSSATATPEMTRTKTHMKAACGDIVVLLEAGYFFRRRMDRIQSQMSIFHDSLCSMLNRVGIKYEIDVEPLGGRDTPAKPVYDEFHDPPEEEENHENDFQKKNETESVDEIVEDIGFLLNIDVQNENGTVEKLSTIKRSLKRNTASSFSKTSNLSRVGIPPPINHSRLSRTALSTPRRNKVGSILSNNKGHNNSPHSSSETPSTTNQMSKTLPKNNGNKSMNRPQTPQKPSFSQSSPIKIPSDNEIVDDLEVTDDVEKEVNVEETEKIETISNEPSAE</sequence>
<keyword evidence="3" id="KW-1185">Reference proteome</keyword>